<protein>
    <submittedName>
        <fullName evidence="1">DUF4238 domain-containing protein</fullName>
    </submittedName>
</protein>
<gene>
    <name evidence="1" type="ORF">L8R85_25230</name>
</gene>
<dbReference type="Proteomes" id="UP001159663">
    <property type="component" value="Unassembled WGS sequence"/>
</dbReference>
<comment type="caution">
    <text evidence="1">The sequence shown here is derived from an EMBL/GenBank/DDBJ whole genome shotgun (WGS) entry which is preliminary data.</text>
</comment>
<proteinExistence type="predicted"/>
<reference evidence="1" key="1">
    <citation type="submission" date="2022-01" db="EMBL/GenBank/DDBJ databases">
        <title>Vibrio aestuarianus Clade A and Clade B isolates are associated with Pacific oyster (Crassostrea gigas) disease outbreaks across Ireland.</title>
        <authorList>
            <person name="Coyle N."/>
            <person name="O'Toole C."/>
            <person name="Thomas J.C.L."/>
            <person name="Ryder D."/>
            <person name="Cheslett D."/>
            <person name="Feist S."/>
            <person name="Bean T."/>
            <person name="Joseph A."/>
            <person name="Waina A."/>
            <person name="Feil E."/>
            <person name="Verner-Jeffreys D.W."/>
        </authorList>
    </citation>
    <scope>NUCLEOTIDE SEQUENCE</scope>
    <source>
        <strain evidence="1">S/17/14 A</strain>
    </source>
</reference>
<evidence type="ECO:0000313" key="2">
    <source>
        <dbReference type="Proteomes" id="UP001159663"/>
    </source>
</evidence>
<organism evidence="1 2">
    <name type="scientific">Vibrio splendidus</name>
    <dbReference type="NCBI Taxonomy" id="29497"/>
    <lineage>
        <taxon>Bacteria</taxon>
        <taxon>Pseudomonadati</taxon>
        <taxon>Pseudomonadota</taxon>
        <taxon>Gammaproteobacteria</taxon>
        <taxon>Vibrionales</taxon>
        <taxon>Vibrionaceae</taxon>
        <taxon>Vibrio</taxon>
    </lineage>
</organism>
<dbReference type="EMBL" id="JAKMYX010000189">
    <property type="protein sequence ID" value="MDH5924304.1"/>
    <property type="molecule type" value="Genomic_DNA"/>
</dbReference>
<dbReference type="Pfam" id="PF14022">
    <property type="entry name" value="DUF4238"/>
    <property type="match status" value="1"/>
</dbReference>
<name>A0AA43G2A5_VIBSP</name>
<dbReference type="GeneID" id="93901901"/>
<dbReference type="InterPro" id="IPR025332">
    <property type="entry name" value="DUF4238"/>
</dbReference>
<dbReference type="AlphaFoldDB" id="A0AA43G2A5"/>
<sequence length="276" mass="31771">MAKQQKVKHHYLPEVYLKGFTPEGDDKLFVLRKPWGNISQMHPAQMMYKKHLYTVNGFDNPQMIEDFYQEVENELSDAFEIVADIRNNPSEYVALKNQVSFHQLVKSIIAFQFWRSPSQESLAIELAEELPSIFQALPKSVGSSIGLNVRFIDYLYKNRHDEAHQKLIQNMVLPVLTFRIYDDTLIDFSFFVAEKDGGHVLTCDNPVIYQDLNQLFSFELFAFPLTKNIIIASNSLQNGFTVDKFNKHLALQAEERVVGADKEFLEHARECCGLGA</sequence>
<dbReference type="RefSeq" id="WP_048659841.1">
    <property type="nucleotide sequence ID" value="NZ_JAKMYX010000189.1"/>
</dbReference>
<accession>A0AA43G2A5</accession>
<evidence type="ECO:0000313" key="1">
    <source>
        <dbReference type="EMBL" id="MDH5924304.1"/>
    </source>
</evidence>